<evidence type="ECO:0000313" key="8">
    <source>
        <dbReference type="Proteomes" id="UP000287166"/>
    </source>
</evidence>
<accession>A0A401GPZ4</accession>
<evidence type="ECO:0000259" key="6">
    <source>
        <dbReference type="PROSITE" id="PS51186"/>
    </source>
</evidence>
<dbReference type="EMBL" id="BFAD01000006">
    <property type="protein sequence ID" value="GBE84288.1"/>
    <property type="molecule type" value="Genomic_DNA"/>
</dbReference>
<dbReference type="Gene3D" id="3.40.630.30">
    <property type="match status" value="1"/>
</dbReference>
<keyword evidence="5 7" id="KW-0012">Acyltransferase</keyword>
<dbReference type="SUPFAM" id="SSF51316">
    <property type="entry name" value="Mss4-like"/>
    <property type="match status" value="1"/>
</dbReference>
<dbReference type="Pfam" id="PF04421">
    <property type="entry name" value="Mss4"/>
    <property type="match status" value="1"/>
</dbReference>
<dbReference type="GO" id="GO:0004059">
    <property type="term" value="F:aralkylamine N-acetyltransferase activity"/>
    <property type="evidence" value="ECO:0007669"/>
    <property type="project" value="TreeGrafter"/>
</dbReference>
<dbReference type="GO" id="GO:0005737">
    <property type="term" value="C:cytoplasm"/>
    <property type="evidence" value="ECO:0007669"/>
    <property type="project" value="TreeGrafter"/>
</dbReference>
<evidence type="ECO:0000313" key="7">
    <source>
        <dbReference type="EMBL" id="GBE84288.1"/>
    </source>
</evidence>
<dbReference type="OrthoDB" id="30840at2759"/>
<dbReference type="GO" id="GO:0015031">
    <property type="term" value="P:protein transport"/>
    <property type="evidence" value="ECO:0007669"/>
    <property type="project" value="UniProtKB-KW"/>
</dbReference>
<evidence type="ECO:0000256" key="3">
    <source>
        <dbReference type="ARBA" id="ARBA00022679"/>
    </source>
</evidence>
<dbReference type="InterPro" id="IPR007515">
    <property type="entry name" value="Mss4"/>
</dbReference>
<comment type="caution">
    <text evidence="7">The sequence shown here is derived from an EMBL/GenBank/DDBJ whole genome shotgun (WGS) entry which is preliminary data.</text>
</comment>
<dbReference type="InterPro" id="IPR051635">
    <property type="entry name" value="SNAT-like"/>
</dbReference>
<keyword evidence="3 7" id="KW-0808">Transferase</keyword>
<organism evidence="7 8">
    <name type="scientific">Sparassis crispa</name>
    <dbReference type="NCBI Taxonomy" id="139825"/>
    <lineage>
        <taxon>Eukaryota</taxon>
        <taxon>Fungi</taxon>
        <taxon>Dikarya</taxon>
        <taxon>Basidiomycota</taxon>
        <taxon>Agaricomycotina</taxon>
        <taxon>Agaricomycetes</taxon>
        <taxon>Polyporales</taxon>
        <taxon>Sparassidaceae</taxon>
        <taxon>Sparassis</taxon>
    </lineage>
</organism>
<keyword evidence="4" id="KW-0653">Protein transport</keyword>
<dbReference type="PANTHER" id="PTHR10908:SF0">
    <property type="entry name" value="SEROTONIN N-ACETYLTRANSFERASE"/>
    <property type="match status" value="1"/>
</dbReference>
<dbReference type="InterPro" id="IPR011323">
    <property type="entry name" value="Mss4/transl-control_tumour"/>
</dbReference>
<evidence type="ECO:0000256" key="4">
    <source>
        <dbReference type="ARBA" id="ARBA00022927"/>
    </source>
</evidence>
<dbReference type="PROSITE" id="PS51186">
    <property type="entry name" value="GNAT"/>
    <property type="match status" value="1"/>
</dbReference>
<evidence type="ECO:0000256" key="5">
    <source>
        <dbReference type="ARBA" id="ARBA00023315"/>
    </source>
</evidence>
<dbReference type="Gene3D" id="2.170.150.10">
    <property type="entry name" value="Metal Binding Protein, Guanine Nucleotide Exchange Factor, Chain A"/>
    <property type="match status" value="1"/>
</dbReference>
<keyword evidence="1" id="KW-0813">Transport</keyword>
<dbReference type="SUPFAM" id="SSF55729">
    <property type="entry name" value="Acyl-CoA N-acyltransferases (Nat)"/>
    <property type="match status" value="1"/>
</dbReference>
<dbReference type="GeneID" id="38781205"/>
<dbReference type="RefSeq" id="XP_027615201.1">
    <property type="nucleotide sequence ID" value="XM_027759400.1"/>
</dbReference>
<dbReference type="Proteomes" id="UP000287166">
    <property type="component" value="Unassembled WGS sequence"/>
</dbReference>
<proteinExistence type="predicted"/>
<dbReference type="InterPro" id="IPR011057">
    <property type="entry name" value="Mss4-like_sf"/>
</dbReference>
<dbReference type="CDD" id="cd04301">
    <property type="entry name" value="NAT_SF"/>
    <property type="match status" value="1"/>
</dbReference>
<dbReference type="GO" id="GO:0007264">
    <property type="term" value="P:small GTPase-mediated signal transduction"/>
    <property type="evidence" value="ECO:0007669"/>
    <property type="project" value="InterPro"/>
</dbReference>
<keyword evidence="2" id="KW-0344">Guanine-nucleotide releasing factor</keyword>
<name>A0A401GPZ4_9APHY</name>
<reference evidence="7 8" key="1">
    <citation type="journal article" date="2018" name="Sci. Rep.">
        <title>Genome sequence of the cauliflower mushroom Sparassis crispa (Hanabiratake) and its association with beneficial usage.</title>
        <authorList>
            <person name="Kiyama R."/>
            <person name="Furutani Y."/>
            <person name="Kawaguchi K."/>
            <person name="Nakanishi T."/>
        </authorList>
    </citation>
    <scope>NUCLEOTIDE SEQUENCE [LARGE SCALE GENOMIC DNA]</scope>
</reference>
<gene>
    <name evidence="7" type="ORF">SCP_0602660</name>
</gene>
<dbReference type="AlphaFoldDB" id="A0A401GPZ4"/>
<dbReference type="GO" id="GO:0005085">
    <property type="term" value="F:guanyl-nucleotide exchange factor activity"/>
    <property type="evidence" value="ECO:0007669"/>
    <property type="project" value="UniProtKB-KW"/>
</dbReference>
<keyword evidence="8" id="KW-1185">Reference proteome</keyword>
<sequence>MSVFYDPVNERELEDAYAIEALGYPEDEAATLETFRYRQAQAPDLFLGAYLSKEGGRTLIGYVCSTLSPSTSLTHDSMSTHVPGAASVCLHSVCVRPGHRRKGIALGLLKEYTARLACTPGYERVLLIAHEELLGLYEQAGFQLVGRSAVVHGSRPWFEMQTLLTPAPPQEPQQVIPVGLWEALQSSSTRARLRARLLTAFPGGVQDVADASENKFDLLCPREGCGSVILKSGVASLVERESLRLEPPENPPHSALPPLAAPPNLMHWWRVTPNAMAFENIGFSRAVKSDTSTNKRLKLLLCAECDLGPLGWCEEGSSEFWLACNRVGYRE</sequence>
<feature type="domain" description="N-acetyltransferase" evidence="6">
    <location>
        <begin position="3"/>
        <end position="165"/>
    </location>
</feature>
<dbReference type="InterPro" id="IPR000182">
    <property type="entry name" value="GNAT_dom"/>
</dbReference>
<dbReference type="PROSITE" id="PS51796">
    <property type="entry name" value="MSS4"/>
    <property type="match status" value="1"/>
</dbReference>
<protein>
    <submittedName>
        <fullName evidence="7">Acyl-CoA N-acyltransferase</fullName>
    </submittedName>
</protein>
<dbReference type="InParanoid" id="A0A401GPZ4"/>
<dbReference type="PANTHER" id="PTHR10908">
    <property type="entry name" value="SEROTONIN N-ACETYLTRANSFERASE"/>
    <property type="match status" value="1"/>
</dbReference>
<evidence type="ECO:0000256" key="2">
    <source>
        <dbReference type="ARBA" id="ARBA00022658"/>
    </source>
</evidence>
<dbReference type="STRING" id="139825.A0A401GPZ4"/>
<dbReference type="Pfam" id="PF00583">
    <property type="entry name" value="Acetyltransf_1"/>
    <property type="match status" value="1"/>
</dbReference>
<dbReference type="InterPro" id="IPR016181">
    <property type="entry name" value="Acyl_CoA_acyltransferase"/>
</dbReference>
<evidence type="ECO:0000256" key="1">
    <source>
        <dbReference type="ARBA" id="ARBA00022448"/>
    </source>
</evidence>